<proteinExistence type="predicted"/>
<dbReference type="AlphaFoldDB" id="A0A1Y1RVY9"/>
<gene>
    <name evidence="2" type="ORF">B4O97_13115</name>
</gene>
<keyword evidence="3" id="KW-1185">Reference proteome</keyword>
<organism evidence="2 3">
    <name type="scientific">Marispirochaeta aestuarii</name>
    <dbReference type="NCBI Taxonomy" id="1963862"/>
    <lineage>
        <taxon>Bacteria</taxon>
        <taxon>Pseudomonadati</taxon>
        <taxon>Spirochaetota</taxon>
        <taxon>Spirochaetia</taxon>
        <taxon>Spirochaetales</taxon>
        <taxon>Spirochaetaceae</taxon>
        <taxon>Marispirochaeta</taxon>
    </lineage>
</organism>
<dbReference type="OrthoDB" id="5458680at2"/>
<name>A0A1Y1RVY9_9SPIO</name>
<comment type="caution">
    <text evidence="2">The sequence shown here is derived from an EMBL/GenBank/DDBJ whole genome shotgun (WGS) entry which is preliminary data.</text>
</comment>
<dbReference type="PANTHER" id="PTHR41786">
    <property type="entry name" value="MOTILITY ACCESSORY FACTOR MAF"/>
    <property type="match status" value="1"/>
</dbReference>
<dbReference type="EMBL" id="MWQY01000014">
    <property type="protein sequence ID" value="ORC34248.1"/>
    <property type="molecule type" value="Genomic_DNA"/>
</dbReference>
<evidence type="ECO:0000259" key="1">
    <source>
        <dbReference type="Pfam" id="PF01973"/>
    </source>
</evidence>
<evidence type="ECO:0000313" key="3">
    <source>
        <dbReference type="Proteomes" id="UP000192343"/>
    </source>
</evidence>
<dbReference type="PANTHER" id="PTHR41786:SF1">
    <property type="entry name" value="6-HYDROXYMETHYLPTERIN DIPHOSPHOKINASE MPTE-LIKE DOMAIN-CONTAINING PROTEIN"/>
    <property type="match status" value="1"/>
</dbReference>
<dbReference type="STRING" id="1963862.B4O97_13115"/>
<reference evidence="2 3" key="1">
    <citation type="submission" date="2017-03" db="EMBL/GenBank/DDBJ databases">
        <title>Draft Genome sequence of Marispirochaeta sp. strain JC444.</title>
        <authorList>
            <person name="Shivani Y."/>
            <person name="Subhash Y."/>
            <person name="Sasikala C."/>
            <person name="Ramana C."/>
        </authorList>
    </citation>
    <scope>NUCLEOTIDE SEQUENCE [LARGE SCALE GENOMIC DNA]</scope>
    <source>
        <strain evidence="2 3">JC444</strain>
    </source>
</reference>
<sequence>MFESNIRSLCSMWPGFRREIADKYAPHPAVRIIPTETGESALSLEGRFLSTRRDPVREAERIIEARFPAAPDIAVFLHFGLGYELEAFFRRYPDTPVILLEPDIPLFMTALDARDFSRLFRKKGLVLLLDTPPSSLATVLNDRCNDTVELFPIKSIARLHPDYLEALNEWFHRFQSRREINRNTLKRFGRVWVRNLLSNLQVLAEAVPLGELEGILDGRPCLVLAAGPSLDTLSDHIHELRKRMVLVAVDTSAAWCRQRNIQPDFLVVVDPQYWNTRHLDPVDREQILVSESSTHPAVFRRIDGPRFFCSSLFPLGSFLEKDLDIHGNLGAGGSVSTTAWDLARFLGAGKIFCAGLDLGYPDNRTHYSGSLFEELSHIWSCRTNPSMTQHFRYIRDGSPLTTESNSGEPVLSDRRLSLYRWWFENRMSEPESPETFTLSRKGVLIRGMEHAGPLELLKLPEIRNELDMLLPGKDYRSLRGNPDTSAVIIKGLTELDTSLMEMEILCRRALDALDNPAGSRSELLAALGTLDAEIMANPAKDIAGFLLDAEPEASEDPLVASRKVYTSILDSVLYHREHLQRARGMISTGP</sequence>
<dbReference type="Proteomes" id="UP000192343">
    <property type="component" value="Unassembled WGS sequence"/>
</dbReference>
<dbReference type="InterPro" id="IPR002826">
    <property type="entry name" value="MptE-like"/>
</dbReference>
<protein>
    <recommendedName>
        <fullName evidence="1">6-hydroxymethylpterin diphosphokinase MptE-like domain-containing protein</fullName>
    </recommendedName>
</protein>
<evidence type="ECO:0000313" key="2">
    <source>
        <dbReference type="EMBL" id="ORC34248.1"/>
    </source>
</evidence>
<dbReference type="Pfam" id="PF01973">
    <property type="entry name" value="MptE-like"/>
    <property type="match status" value="1"/>
</dbReference>
<feature type="domain" description="6-hydroxymethylpterin diphosphokinase MptE-like" evidence="1">
    <location>
        <begin position="195"/>
        <end position="362"/>
    </location>
</feature>
<dbReference type="RefSeq" id="WP_083051474.1">
    <property type="nucleotide sequence ID" value="NZ_MWQY01000014.1"/>
</dbReference>
<accession>A0A1Y1RVY9</accession>